<keyword evidence="2" id="KW-1185">Reference proteome</keyword>
<proteinExistence type="predicted"/>
<evidence type="ECO:0000313" key="2">
    <source>
        <dbReference type="Proteomes" id="UP000829447"/>
    </source>
</evidence>
<gene>
    <name evidence="1" type="ORF">PGIGA_G00101350</name>
</gene>
<name>A0ACC5XEE1_PANGG</name>
<dbReference type="Proteomes" id="UP000829447">
    <property type="component" value="Linkage Group LG19"/>
</dbReference>
<sequence>MNKKEVIDLLNSEIKHNNTQVAPKAVVREETRYPDGKVEQLLSDGSRVIVFRNGTRKEIGADQKSITVMFFNGDVKRVLPDGTMVYYYCDAQTTHSTYPSGLEVLQFPNKQREKRHPDGTREILFPDGTVKTMYPDGRQESFFPDGTVVKLSKNGEKTVEFTNGQREIHTSQYKQRIYPDGTVKTVYLNGRQETKYSSGRIRIKNNEDIIMLDRK</sequence>
<organism evidence="1 2">
    <name type="scientific">Pangasianodon gigas</name>
    <name type="common">Mekong giant catfish</name>
    <name type="synonym">Pangasius gigas</name>
    <dbReference type="NCBI Taxonomy" id="30993"/>
    <lineage>
        <taxon>Eukaryota</taxon>
        <taxon>Metazoa</taxon>
        <taxon>Chordata</taxon>
        <taxon>Craniata</taxon>
        <taxon>Vertebrata</taxon>
        <taxon>Euteleostomi</taxon>
        <taxon>Actinopterygii</taxon>
        <taxon>Neopterygii</taxon>
        <taxon>Teleostei</taxon>
        <taxon>Ostariophysi</taxon>
        <taxon>Siluriformes</taxon>
        <taxon>Pangasiidae</taxon>
        <taxon>Pangasianodon</taxon>
    </lineage>
</organism>
<protein>
    <submittedName>
        <fullName evidence="1">Uncharacterized protein</fullName>
    </submittedName>
</protein>
<accession>A0ACC5XEE1</accession>
<reference evidence="1 2" key="1">
    <citation type="journal article" date="2022" name="bioRxiv">
        <title>An ancient truncated duplication of the anti-Mullerian hormone receptor type 2 gene is a potential conserved master sex determinant in the Pangasiidae catfish family.</title>
        <authorList>
            <person name="Wen M."/>
            <person name="Pan Q."/>
            <person name="Jouanno E."/>
            <person name="Montfort J."/>
            <person name="Zahm M."/>
            <person name="Cabau C."/>
            <person name="Klopp C."/>
            <person name="Iampietro C."/>
            <person name="Roques C."/>
            <person name="Bouchez O."/>
            <person name="Castinel A."/>
            <person name="Donnadieu C."/>
            <person name="Parrinello H."/>
            <person name="Poncet C."/>
            <person name="Belmonte E."/>
            <person name="Gautier V."/>
            <person name="Avarre J.-C."/>
            <person name="Dugue R."/>
            <person name="Gustiano R."/>
            <person name="Ha T.T.T."/>
            <person name="Campet M."/>
            <person name="Sriphairoj K."/>
            <person name="Ribolli J."/>
            <person name="de Almeida F.L."/>
            <person name="Desvignes T."/>
            <person name="Postlethwait J.H."/>
            <person name="Bucao C.F."/>
            <person name="Robinson-Rechavi M."/>
            <person name="Bobe J."/>
            <person name="Herpin A."/>
            <person name="Guiguen Y."/>
        </authorList>
    </citation>
    <scope>NUCLEOTIDE SEQUENCE [LARGE SCALE GENOMIC DNA]</scope>
    <source>
        <strain evidence="1">YG-Dec2019</strain>
    </source>
</reference>
<comment type="caution">
    <text evidence="1">The sequence shown here is derived from an EMBL/GenBank/DDBJ whole genome shotgun (WGS) entry which is preliminary data.</text>
</comment>
<dbReference type="EMBL" id="CM040472">
    <property type="protein sequence ID" value="MCI4389683.1"/>
    <property type="molecule type" value="Genomic_DNA"/>
</dbReference>
<evidence type="ECO:0000313" key="1">
    <source>
        <dbReference type="EMBL" id="MCI4389683.1"/>
    </source>
</evidence>